<dbReference type="Pfam" id="PF13424">
    <property type="entry name" value="TPR_12"/>
    <property type="match status" value="1"/>
</dbReference>
<evidence type="ECO:0000256" key="3">
    <source>
        <dbReference type="SAM" id="MobiDB-lite"/>
    </source>
</evidence>
<gene>
    <name evidence="4" type="ORF">M407DRAFT_23687</name>
</gene>
<feature type="region of interest" description="Disordered" evidence="3">
    <location>
        <begin position="85"/>
        <end position="140"/>
    </location>
</feature>
<proteinExistence type="predicted"/>
<evidence type="ECO:0000313" key="4">
    <source>
        <dbReference type="EMBL" id="KIO26994.1"/>
    </source>
</evidence>
<dbReference type="EMBL" id="KN823015">
    <property type="protein sequence ID" value="KIO26994.1"/>
    <property type="molecule type" value="Genomic_DNA"/>
</dbReference>
<sequence>MNRPHAMLLTASYLTAPILRNHQIGLYSAAYTELMAGQYSGHSALDLVLEEWKFRPLPKMALIEWFDNVVLSVFGRLRSNFATSIPQRSESSPQTSFRPNIISDKTPTGIKTLPSTTTGDIRDNIASEWRPPSANQRPIVPISSEDISTSRGDFDSAFRQRFEDPRSVSAILPSPSRSRPSLHFQRSQNFKRLKGNEALAESHYKSALDIASRTENEVARANDLRRRREAHEIHSPIGNDIGVANAVDGLGHIYRAQLKNQEAEKAFRQAHEIHSRIGNDLGAANAGAHEIHSRIGNFTGVANAVDGLGHIYRAQLKNQEAELRALREAHEIHSRIGNDIGVANAVDGLGHIYRAQSKNQEAEKAFREAHEIHSRIGSDLGAANALLGLGQIYRAQSKNQEAEKAFREAHEIHYGIGSERVGRSGTDLSCSVEEPQPGFVLPNFPGVNSSAIRNEACCPLL</sequence>
<dbReference type="STRING" id="1051891.A0A0C3QKN1"/>
<keyword evidence="5" id="KW-1185">Reference proteome</keyword>
<feature type="repeat" description="TPR" evidence="1">
    <location>
        <begin position="343"/>
        <end position="376"/>
    </location>
</feature>
<reference evidence="4 5" key="1">
    <citation type="submission" date="2014-04" db="EMBL/GenBank/DDBJ databases">
        <authorList>
            <consortium name="DOE Joint Genome Institute"/>
            <person name="Kuo A."/>
            <person name="Girlanda M."/>
            <person name="Perotto S."/>
            <person name="Kohler A."/>
            <person name="Nagy L.G."/>
            <person name="Floudas D."/>
            <person name="Copeland A."/>
            <person name="Barry K.W."/>
            <person name="Cichocki N."/>
            <person name="Veneault-Fourrey C."/>
            <person name="LaButti K."/>
            <person name="Lindquist E.A."/>
            <person name="Lipzen A."/>
            <person name="Lundell T."/>
            <person name="Morin E."/>
            <person name="Murat C."/>
            <person name="Sun H."/>
            <person name="Tunlid A."/>
            <person name="Henrissat B."/>
            <person name="Grigoriev I.V."/>
            <person name="Hibbett D.S."/>
            <person name="Martin F."/>
            <person name="Nordberg H.P."/>
            <person name="Cantor M.N."/>
            <person name="Hua S.X."/>
        </authorList>
    </citation>
    <scope>NUCLEOTIDE SEQUENCE [LARGE SCALE GENOMIC DNA]</scope>
    <source>
        <strain evidence="4 5">MUT 4182</strain>
    </source>
</reference>
<dbReference type="InterPro" id="IPR019734">
    <property type="entry name" value="TPR_rpt"/>
</dbReference>
<evidence type="ECO:0000256" key="1">
    <source>
        <dbReference type="PROSITE-ProRule" id="PRU00339"/>
    </source>
</evidence>
<dbReference type="SUPFAM" id="SSF48452">
    <property type="entry name" value="TPR-like"/>
    <property type="match status" value="1"/>
</dbReference>
<protein>
    <submittedName>
        <fullName evidence="4">Uncharacterized protein</fullName>
    </submittedName>
</protein>
<dbReference type="AlphaFoldDB" id="A0A0C3QKN1"/>
<dbReference type="PANTHER" id="PTHR10098:SF108">
    <property type="entry name" value="TETRATRICOPEPTIDE REPEAT PROTEIN 28"/>
    <property type="match status" value="1"/>
</dbReference>
<dbReference type="InterPro" id="IPR011990">
    <property type="entry name" value="TPR-like_helical_dom_sf"/>
</dbReference>
<feature type="compositionally biased region" description="Polar residues" evidence="3">
    <location>
        <begin position="85"/>
        <end position="106"/>
    </location>
</feature>
<dbReference type="PROSITE" id="PS50005">
    <property type="entry name" value="TPR"/>
    <property type="match status" value="2"/>
</dbReference>
<dbReference type="SMART" id="SM00028">
    <property type="entry name" value="TPR"/>
    <property type="match status" value="3"/>
</dbReference>
<name>A0A0C3QKN1_9AGAM</name>
<dbReference type="OrthoDB" id="431454at2759"/>
<reference evidence="5" key="2">
    <citation type="submission" date="2015-01" db="EMBL/GenBank/DDBJ databases">
        <title>Evolutionary Origins and Diversification of the Mycorrhizal Mutualists.</title>
        <authorList>
            <consortium name="DOE Joint Genome Institute"/>
            <consortium name="Mycorrhizal Genomics Consortium"/>
            <person name="Kohler A."/>
            <person name="Kuo A."/>
            <person name="Nagy L.G."/>
            <person name="Floudas D."/>
            <person name="Copeland A."/>
            <person name="Barry K.W."/>
            <person name="Cichocki N."/>
            <person name="Veneault-Fourrey C."/>
            <person name="LaButti K."/>
            <person name="Lindquist E.A."/>
            <person name="Lipzen A."/>
            <person name="Lundell T."/>
            <person name="Morin E."/>
            <person name="Murat C."/>
            <person name="Riley R."/>
            <person name="Ohm R."/>
            <person name="Sun H."/>
            <person name="Tunlid A."/>
            <person name="Henrissat B."/>
            <person name="Grigoriev I.V."/>
            <person name="Hibbett D.S."/>
            <person name="Martin F."/>
        </authorList>
    </citation>
    <scope>NUCLEOTIDE SEQUENCE [LARGE SCALE GENOMIC DNA]</scope>
    <source>
        <strain evidence="5">MUT 4182</strain>
    </source>
</reference>
<dbReference type="HOGENOM" id="CLU_593387_0_0_1"/>
<evidence type="ECO:0000313" key="5">
    <source>
        <dbReference type="Proteomes" id="UP000054248"/>
    </source>
</evidence>
<dbReference type="Gene3D" id="1.25.40.10">
    <property type="entry name" value="Tetratricopeptide repeat domain"/>
    <property type="match status" value="2"/>
</dbReference>
<accession>A0A0C3QKN1</accession>
<keyword evidence="1" id="KW-0802">TPR repeat</keyword>
<feature type="coiled-coil region" evidence="2">
    <location>
        <begin position="309"/>
        <end position="336"/>
    </location>
</feature>
<keyword evidence="2" id="KW-0175">Coiled coil</keyword>
<feature type="repeat" description="TPR" evidence="1">
    <location>
        <begin position="383"/>
        <end position="416"/>
    </location>
</feature>
<dbReference type="Proteomes" id="UP000054248">
    <property type="component" value="Unassembled WGS sequence"/>
</dbReference>
<organism evidence="4 5">
    <name type="scientific">Tulasnella calospora MUT 4182</name>
    <dbReference type="NCBI Taxonomy" id="1051891"/>
    <lineage>
        <taxon>Eukaryota</taxon>
        <taxon>Fungi</taxon>
        <taxon>Dikarya</taxon>
        <taxon>Basidiomycota</taxon>
        <taxon>Agaricomycotina</taxon>
        <taxon>Agaricomycetes</taxon>
        <taxon>Cantharellales</taxon>
        <taxon>Tulasnellaceae</taxon>
        <taxon>Tulasnella</taxon>
    </lineage>
</organism>
<evidence type="ECO:0000256" key="2">
    <source>
        <dbReference type="SAM" id="Coils"/>
    </source>
</evidence>
<dbReference type="PANTHER" id="PTHR10098">
    <property type="entry name" value="RAPSYN-RELATED"/>
    <property type="match status" value="1"/>
</dbReference>